<feature type="site" description="Important for catalytic activity" evidence="7">
    <location>
        <position position="269"/>
    </location>
</feature>
<evidence type="ECO:0000313" key="9">
    <source>
        <dbReference type="EMBL" id="MBC9825030.1"/>
    </source>
</evidence>
<feature type="transmembrane region" description="Helical" evidence="7">
    <location>
        <begin position="37"/>
        <end position="60"/>
    </location>
</feature>
<feature type="region of interest" description="Disordered" evidence="8">
    <location>
        <begin position="1"/>
        <end position="23"/>
    </location>
</feature>
<organism evidence="9 10">
    <name type="scientific">Carnobacterium inhibens</name>
    <dbReference type="NCBI Taxonomy" id="147709"/>
    <lineage>
        <taxon>Bacteria</taxon>
        <taxon>Bacillati</taxon>
        <taxon>Bacillota</taxon>
        <taxon>Bacilli</taxon>
        <taxon>Lactobacillales</taxon>
        <taxon>Carnobacteriaceae</taxon>
        <taxon>Carnobacterium</taxon>
    </lineage>
</organism>
<dbReference type="CDD" id="cd08010">
    <property type="entry name" value="MltG_like"/>
    <property type="match status" value="1"/>
</dbReference>
<comment type="function">
    <text evidence="7">Functions as a peptidoglycan terminase that cleaves nascent peptidoglycan strands endolytically to terminate their elongation.</text>
</comment>
<keyword evidence="6 7" id="KW-0961">Cell wall biogenesis/degradation</keyword>
<keyword evidence="10" id="KW-1185">Reference proteome</keyword>
<dbReference type="Proteomes" id="UP000638836">
    <property type="component" value="Unassembled WGS sequence"/>
</dbReference>
<dbReference type="PANTHER" id="PTHR30518:SF2">
    <property type="entry name" value="ENDOLYTIC MUREIN TRANSGLYCOSYLASE"/>
    <property type="match status" value="1"/>
</dbReference>
<protein>
    <recommendedName>
        <fullName evidence="7">Endolytic murein transglycosylase</fullName>
        <ecNumber evidence="7">4.2.2.29</ecNumber>
    </recommendedName>
    <alternativeName>
        <fullName evidence="7">Peptidoglycan lytic transglycosylase</fullName>
    </alternativeName>
    <alternativeName>
        <fullName evidence="7">Peptidoglycan polymerization terminase</fullName>
    </alternativeName>
</protein>
<accession>A0ABR7TB74</accession>
<gene>
    <name evidence="7 9" type="primary">mltG</name>
    <name evidence="9" type="ORF">GLO26_04190</name>
</gene>
<dbReference type="NCBIfam" id="TIGR00247">
    <property type="entry name" value="endolytic transglycosylase MltG"/>
    <property type="match status" value="1"/>
</dbReference>
<dbReference type="InterPro" id="IPR003770">
    <property type="entry name" value="MLTG-like"/>
</dbReference>
<comment type="caution">
    <text evidence="9">The sequence shown here is derived from an EMBL/GenBank/DDBJ whole genome shotgun (WGS) entry which is preliminary data.</text>
</comment>
<keyword evidence="2 7" id="KW-0812">Transmembrane</keyword>
<reference evidence="9 10" key="1">
    <citation type="journal article" date="2020" name="Microorganisms">
        <title>New Insight into Antimicrobial Compounds from Food and Marine-Sourced Carnobacterium Species through Phenotype and Genome Analyses.</title>
        <authorList>
            <person name="Begrem S."/>
            <person name="Ivaniuk F."/>
            <person name="Gigout-Chevalier F."/>
            <person name="Kolypczuk L."/>
            <person name="Bonnetot S."/>
            <person name="Leroi F."/>
            <person name="Grovel O."/>
            <person name="Delbarre-Ladrat C."/>
            <person name="Passerini D."/>
        </authorList>
    </citation>
    <scope>NUCLEOTIDE SEQUENCE [LARGE SCALE GENOMIC DNA]</scope>
    <source>
        <strain evidence="9 10">MIP2551</strain>
    </source>
</reference>
<comment type="subcellular location">
    <subcellularLocation>
        <location evidence="7">Cell membrane</location>
        <topology evidence="7">Single-pass membrane protein</topology>
    </subcellularLocation>
</comment>
<keyword evidence="4 7" id="KW-0472">Membrane</keyword>
<dbReference type="HAMAP" id="MF_02065">
    <property type="entry name" value="MltG"/>
    <property type="match status" value="1"/>
</dbReference>
<evidence type="ECO:0000256" key="2">
    <source>
        <dbReference type="ARBA" id="ARBA00022692"/>
    </source>
</evidence>
<dbReference type="EMBL" id="WNJQ01000003">
    <property type="protein sequence ID" value="MBC9825030.1"/>
    <property type="molecule type" value="Genomic_DNA"/>
</dbReference>
<dbReference type="Pfam" id="PF02618">
    <property type="entry name" value="YceG"/>
    <property type="match status" value="1"/>
</dbReference>
<evidence type="ECO:0000256" key="1">
    <source>
        <dbReference type="ARBA" id="ARBA00022475"/>
    </source>
</evidence>
<evidence type="ECO:0000256" key="4">
    <source>
        <dbReference type="ARBA" id="ARBA00023136"/>
    </source>
</evidence>
<comment type="similarity">
    <text evidence="7">Belongs to the transglycosylase MltG family.</text>
</comment>
<dbReference type="PANTHER" id="PTHR30518">
    <property type="entry name" value="ENDOLYTIC MUREIN TRANSGLYCOSYLASE"/>
    <property type="match status" value="1"/>
</dbReference>
<sequence length="383" mass="43525">MSKRNDNNQIQNHKEVKIQPTDKVTERQKEKKLVKRIVLSITAAFIILVVLFGLIGYQYVTTSLEPLDKNDQTEKIIEIPTGSSSKDIAQILQNNNIIKSAIVFSYYVRMNNETGFQAGNYEFSPSMSLDTIISQLQEGGTAAEYKGNKVLVKEGITIDQIADAIAATTDYSKEDFLTVIKDEAFLTKMKTNYPELLTSALEAEDTRYRLEGYLFPATYDFPEEMSLEELVENMISKMDEVMQEYYPKIKESNRNVHDVLTIASLVEREGFTLEDRKLIAGVFNNRLEINMPLQTDIAVLYALDEHKEYVSNNDVAVESPYNLYVHPGFGPGPVDSPSADAIKATLEPTESEYLYFLADMSTGKIYYAETYQQHLEYKAEYVD</sequence>
<name>A0ABR7TB74_9LACT</name>
<evidence type="ECO:0000256" key="8">
    <source>
        <dbReference type="SAM" id="MobiDB-lite"/>
    </source>
</evidence>
<dbReference type="EC" id="4.2.2.29" evidence="7"/>
<evidence type="ECO:0000256" key="3">
    <source>
        <dbReference type="ARBA" id="ARBA00022989"/>
    </source>
</evidence>
<keyword evidence="1 7" id="KW-1003">Cell membrane</keyword>
<evidence type="ECO:0000313" key="10">
    <source>
        <dbReference type="Proteomes" id="UP000638836"/>
    </source>
</evidence>
<proteinExistence type="inferred from homology"/>
<comment type="catalytic activity">
    <reaction evidence="7">
        <text>a peptidoglycan chain = a peptidoglycan chain with N-acetyl-1,6-anhydromuramyl-[peptide] at the reducing end + a peptidoglycan chain with N-acetylglucosamine at the non-reducing end.</text>
        <dbReference type="EC" id="4.2.2.29"/>
    </reaction>
</comment>
<evidence type="ECO:0000256" key="5">
    <source>
        <dbReference type="ARBA" id="ARBA00023239"/>
    </source>
</evidence>
<evidence type="ECO:0000256" key="7">
    <source>
        <dbReference type="HAMAP-Rule" id="MF_02065"/>
    </source>
</evidence>
<dbReference type="Gene3D" id="3.30.1490.480">
    <property type="entry name" value="Endolytic murein transglycosylase"/>
    <property type="match status" value="1"/>
</dbReference>
<evidence type="ECO:0000256" key="6">
    <source>
        <dbReference type="ARBA" id="ARBA00023316"/>
    </source>
</evidence>
<keyword evidence="3 7" id="KW-1133">Transmembrane helix</keyword>
<keyword evidence="5 7" id="KW-0456">Lyase</keyword>
<feature type="compositionally biased region" description="Basic and acidic residues" evidence="8">
    <location>
        <begin position="1"/>
        <end position="17"/>
    </location>
</feature>
<dbReference type="RefSeq" id="WP_023177500.1">
    <property type="nucleotide sequence ID" value="NZ_WNJQ01000003.1"/>
</dbReference>